<dbReference type="GO" id="GO:0006261">
    <property type="term" value="P:DNA-templated DNA replication"/>
    <property type="evidence" value="ECO:0007669"/>
    <property type="project" value="TreeGrafter"/>
</dbReference>
<sequence>MLPWLQPYQAQFRALMAKSSLAHALLFTGPEGVGKTTLANWLIASLLCTNTTSTNGTNASDARPCEHCKSCLLRKAGNHADLLIVDATNTSIGVDAVRQISLFMQSTAQQQKNKLVLLRNAERLTEAAANALLKTLEEPPQNGYLLLLSPYPARLTATLLSRLQNWPLAAQFDSHALHWLEQHSNRAVPDFLLSYCSGGPLKALSMLESGKADNIQSLLQTLEKFFTEQVALPEAVKQLLATDQVAAILGFYIRKTYLPQLLQHNAERLPLAHQYYMRWCRDEQNILGQNKSLALSALLTELRRLRH</sequence>
<keyword evidence="2" id="KW-0548">Nucleotidyltransferase</keyword>
<dbReference type="PANTHER" id="PTHR11669:SF8">
    <property type="entry name" value="DNA POLYMERASE III SUBUNIT DELTA"/>
    <property type="match status" value="1"/>
</dbReference>
<keyword evidence="5" id="KW-1185">Reference proteome</keyword>
<dbReference type="GO" id="GO:0008408">
    <property type="term" value="F:3'-5' exonuclease activity"/>
    <property type="evidence" value="ECO:0007669"/>
    <property type="project" value="InterPro"/>
</dbReference>
<dbReference type="PANTHER" id="PTHR11669">
    <property type="entry name" value="REPLICATION FACTOR C / DNA POLYMERASE III GAMMA-TAU SUBUNIT"/>
    <property type="match status" value="1"/>
</dbReference>
<dbReference type="Gene3D" id="3.40.50.300">
    <property type="entry name" value="P-loop containing nucleotide triphosphate hydrolases"/>
    <property type="match status" value="1"/>
</dbReference>
<dbReference type="SUPFAM" id="SSF52540">
    <property type="entry name" value="P-loop containing nucleoside triphosphate hydrolases"/>
    <property type="match status" value="1"/>
</dbReference>
<dbReference type="EC" id="2.7.7.7" evidence="1"/>
<dbReference type="Pfam" id="PF13177">
    <property type="entry name" value="DNA_pol3_delta2"/>
    <property type="match status" value="1"/>
</dbReference>
<evidence type="ECO:0000313" key="5">
    <source>
        <dbReference type="Proteomes" id="UP000242258"/>
    </source>
</evidence>
<gene>
    <name evidence="4" type="ORF">BI198_08355</name>
</gene>
<comment type="caution">
    <text evidence="4">The sequence shown here is derived from an EMBL/GenBank/DDBJ whole genome shotgun (WGS) entry which is preliminary data.</text>
</comment>
<evidence type="ECO:0000313" key="4">
    <source>
        <dbReference type="EMBL" id="OEY69568.1"/>
    </source>
</evidence>
<name>A0A1E7Q695_9GAMM</name>
<evidence type="ECO:0000256" key="1">
    <source>
        <dbReference type="ARBA" id="ARBA00012417"/>
    </source>
</evidence>
<dbReference type="NCBIfam" id="TIGR00678">
    <property type="entry name" value="holB"/>
    <property type="match status" value="1"/>
</dbReference>
<dbReference type="RefSeq" id="WP_070049138.1">
    <property type="nucleotide sequence ID" value="NZ_CBCSDO010000005.1"/>
</dbReference>
<protein>
    <recommendedName>
        <fullName evidence="1">DNA-directed DNA polymerase</fullName>
        <ecNumber evidence="1">2.7.7.7</ecNumber>
    </recommendedName>
</protein>
<keyword evidence="2" id="KW-0808">Transferase</keyword>
<dbReference type="EMBL" id="MKEK01000001">
    <property type="protein sequence ID" value="OEY69568.1"/>
    <property type="molecule type" value="Genomic_DNA"/>
</dbReference>
<reference evidence="5" key="1">
    <citation type="submission" date="2016-09" db="EMBL/GenBank/DDBJ databases">
        <authorList>
            <person name="Wan X."/>
            <person name="Hou S."/>
        </authorList>
    </citation>
    <scope>NUCLEOTIDE SEQUENCE [LARGE SCALE GENOMIC DNA]</scope>
    <source>
        <strain evidence="5">KH87</strain>
    </source>
</reference>
<evidence type="ECO:0000256" key="3">
    <source>
        <dbReference type="ARBA" id="ARBA00049244"/>
    </source>
</evidence>
<dbReference type="InterPro" id="IPR050238">
    <property type="entry name" value="DNA_Rep/Repair_Clamp_Loader"/>
</dbReference>
<dbReference type="InterPro" id="IPR027417">
    <property type="entry name" value="P-loop_NTPase"/>
</dbReference>
<comment type="catalytic activity">
    <reaction evidence="3">
        <text>DNA(n) + a 2'-deoxyribonucleoside 5'-triphosphate = DNA(n+1) + diphosphate</text>
        <dbReference type="Rhea" id="RHEA:22508"/>
        <dbReference type="Rhea" id="RHEA-COMP:17339"/>
        <dbReference type="Rhea" id="RHEA-COMP:17340"/>
        <dbReference type="ChEBI" id="CHEBI:33019"/>
        <dbReference type="ChEBI" id="CHEBI:61560"/>
        <dbReference type="ChEBI" id="CHEBI:173112"/>
        <dbReference type="EC" id="2.7.7.7"/>
    </reaction>
</comment>
<evidence type="ECO:0000256" key="2">
    <source>
        <dbReference type="ARBA" id="ARBA00022932"/>
    </source>
</evidence>
<dbReference type="AlphaFoldDB" id="A0A1E7Q695"/>
<dbReference type="OrthoDB" id="9811073at2"/>
<dbReference type="InterPro" id="IPR004622">
    <property type="entry name" value="DNA_pol_HolB"/>
</dbReference>
<keyword evidence="2" id="KW-0239">DNA-directed DNA polymerase</keyword>
<proteinExistence type="predicted"/>
<dbReference type="Proteomes" id="UP000242258">
    <property type="component" value="Unassembled WGS sequence"/>
</dbReference>
<dbReference type="GO" id="GO:0003887">
    <property type="term" value="F:DNA-directed DNA polymerase activity"/>
    <property type="evidence" value="ECO:0007669"/>
    <property type="project" value="UniProtKB-KW"/>
</dbReference>
<organism evidence="4 5">
    <name type="scientific">Rheinheimera salexigens</name>
    <dbReference type="NCBI Taxonomy" id="1628148"/>
    <lineage>
        <taxon>Bacteria</taxon>
        <taxon>Pseudomonadati</taxon>
        <taxon>Pseudomonadota</taxon>
        <taxon>Gammaproteobacteria</taxon>
        <taxon>Chromatiales</taxon>
        <taxon>Chromatiaceae</taxon>
        <taxon>Rheinheimera</taxon>
    </lineage>
</organism>
<accession>A0A1E7Q695</accession>
<dbReference type="STRING" id="1628148.BI198_08355"/>